<dbReference type="PANTHER" id="PTHR24305">
    <property type="entry name" value="CYTOCHROME P450"/>
    <property type="match status" value="1"/>
</dbReference>
<dbReference type="Pfam" id="PF00067">
    <property type="entry name" value="p450"/>
    <property type="match status" value="1"/>
</dbReference>
<evidence type="ECO:0000256" key="1">
    <source>
        <dbReference type="ARBA" id="ARBA00001971"/>
    </source>
</evidence>
<keyword evidence="15" id="KW-1185">Reference proteome</keyword>
<dbReference type="InterPro" id="IPR050121">
    <property type="entry name" value="Cytochrome_P450_monoxygenase"/>
</dbReference>
<accession>A0A5C3KQM3</accession>
<evidence type="ECO:0000313" key="14">
    <source>
        <dbReference type="EMBL" id="TFK22666.1"/>
    </source>
</evidence>
<keyword evidence="12" id="KW-0472">Membrane</keyword>
<evidence type="ECO:0000256" key="12">
    <source>
        <dbReference type="ARBA" id="ARBA00023136"/>
    </source>
</evidence>
<keyword evidence="10 13" id="KW-0408">Iron</keyword>
<dbReference type="PRINTS" id="PR00385">
    <property type="entry name" value="P450"/>
</dbReference>
<comment type="similarity">
    <text evidence="4">Belongs to the cytochrome P450 family.</text>
</comment>
<dbReference type="Proteomes" id="UP000307440">
    <property type="component" value="Unassembled WGS sequence"/>
</dbReference>
<dbReference type="AlphaFoldDB" id="A0A5C3KQM3"/>
<dbReference type="InterPro" id="IPR002403">
    <property type="entry name" value="Cyt_P450_E_grp-IV"/>
</dbReference>
<proteinExistence type="inferred from homology"/>
<keyword evidence="7 13" id="KW-0479">Metal-binding</keyword>
<dbReference type="CDD" id="cd11069">
    <property type="entry name" value="CYP_FUM15-like"/>
    <property type="match status" value="1"/>
</dbReference>
<dbReference type="OrthoDB" id="1470350at2759"/>
<evidence type="ECO:0000313" key="15">
    <source>
        <dbReference type="Proteomes" id="UP000307440"/>
    </source>
</evidence>
<evidence type="ECO:0000256" key="9">
    <source>
        <dbReference type="ARBA" id="ARBA00023002"/>
    </source>
</evidence>
<evidence type="ECO:0000256" key="7">
    <source>
        <dbReference type="ARBA" id="ARBA00022723"/>
    </source>
</evidence>
<gene>
    <name evidence="14" type="ORF">FA15DRAFT_671281</name>
</gene>
<name>A0A5C3KQM3_COPMA</name>
<evidence type="ECO:0000256" key="3">
    <source>
        <dbReference type="ARBA" id="ARBA00004721"/>
    </source>
</evidence>
<dbReference type="GO" id="GO:0020037">
    <property type="term" value="F:heme binding"/>
    <property type="evidence" value="ECO:0007669"/>
    <property type="project" value="InterPro"/>
</dbReference>
<dbReference type="InterPro" id="IPR001128">
    <property type="entry name" value="Cyt_P450"/>
</dbReference>
<keyword evidence="9" id="KW-0560">Oxidoreductase</keyword>
<sequence length="542" mass="60500">MSAFLQLLTSILATLGAYGLSRLGIFLYREWTSHLRVVPGPPIRSYFFGNFTSAGAALWENSGALHEQWVKEYGKTIVYKGLLGMNRLYTTDLKALSHIMMHSNTYQKPDMIRYALRHLLGNGVFIVEGEEHKRQRRVMNPAFGPAQIRELTEVFVGKSLQLRDIWLSEAQEAGGVLSVNASTYFSRLTLDVIGLAGFNYNFDALTTDPKDNELNNAFDKLFKGKGVSAIMVIKALVPALRWMKTSYDKQLDEIRNTMNRIGMELIQKSKTELSEKYSVLERDSVRGKHLLTLLLRSNMASDLPPSQRLTDSEVSAQVPTFLAAGHETTSTATAWTMYALSLAPHIQSKLREELLTVGTDNPTMDELNALPYLDAVVRESMRVHAPIASSMRAATQDDAIPLETPFTDRNGIVHDYIEVKKGQSLLIPIAAINVDTSLWGEDAHEFRPERWENLPKAVAGIPGVWGNMLSFLGGPRGCIGWRFSVVETKAIIFTLLRAFEVELGVPADEIIKGSSLVQRPVLRSRPKDGVQMPLIIKPIQKV</sequence>
<dbReference type="PANTHER" id="PTHR24305:SF166">
    <property type="entry name" value="CYTOCHROME P450 12A4, MITOCHONDRIAL-RELATED"/>
    <property type="match status" value="1"/>
</dbReference>
<keyword evidence="8" id="KW-1133">Transmembrane helix</keyword>
<dbReference type="InterPro" id="IPR036396">
    <property type="entry name" value="Cyt_P450_sf"/>
</dbReference>
<dbReference type="GO" id="GO:0016020">
    <property type="term" value="C:membrane"/>
    <property type="evidence" value="ECO:0007669"/>
    <property type="project" value="UniProtKB-SubCell"/>
</dbReference>
<evidence type="ECO:0000256" key="2">
    <source>
        <dbReference type="ARBA" id="ARBA00004370"/>
    </source>
</evidence>
<organism evidence="14 15">
    <name type="scientific">Coprinopsis marcescibilis</name>
    <name type="common">Agaric fungus</name>
    <name type="synonym">Psathyrella marcescibilis</name>
    <dbReference type="NCBI Taxonomy" id="230819"/>
    <lineage>
        <taxon>Eukaryota</taxon>
        <taxon>Fungi</taxon>
        <taxon>Dikarya</taxon>
        <taxon>Basidiomycota</taxon>
        <taxon>Agaricomycotina</taxon>
        <taxon>Agaricomycetes</taxon>
        <taxon>Agaricomycetidae</taxon>
        <taxon>Agaricales</taxon>
        <taxon>Agaricineae</taxon>
        <taxon>Psathyrellaceae</taxon>
        <taxon>Coprinopsis</taxon>
    </lineage>
</organism>
<feature type="binding site" description="axial binding residue" evidence="13">
    <location>
        <position position="478"/>
    </location>
    <ligand>
        <name>heme</name>
        <dbReference type="ChEBI" id="CHEBI:30413"/>
    </ligand>
    <ligandPart>
        <name>Fe</name>
        <dbReference type="ChEBI" id="CHEBI:18248"/>
    </ligandPart>
</feature>
<protein>
    <submittedName>
        <fullName evidence="14">Cytochrome P450</fullName>
    </submittedName>
</protein>
<dbReference type="GO" id="GO:0016705">
    <property type="term" value="F:oxidoreductase activity, acting on paired donors, with incorporation or reduction of molecular oxygen"/>
    <property type="evidence" value="ECO:0007669"/>
    <property type="project" value="InterPro"/>
</dbReference>
<dbReference type="GO" id="GO:0005506">
    <property type="term" value="F:iron ion binding"/>
    <property type="evidence" value="ECO:0007669"/>
    <property type="project" value="InterPro"/>
</dbReference>
<keyword evidence="5 13" id="KW-0349">Heme</keyword>
<evidence type="ECO:0000256" key="5">
    <source>
        <dbReference type="ARBA" id="ARBA00022617"/>
    </source>
</evidence>
<reference evidence="14 15" key="1">
    <citation type="journal article" date="2019" name="Nat. Ecol. Evol.">
        <title>Megaphylogeny resolves global patterns of mushroom evolution.</title>
        <authorList>
            <person name="Varga T."/>
            <person name="Krizsan K."/>
            <person name="Foldi C."/>
            <person name="Dima B."/>
            <person name="Sanchez-Garcia M."/>
            <person name="Sanchez-Ramirez S."/>
            <person name="Szollosi G.J."/>
            <person name="Szarkandi J.G."/>
            <person name="Papp V."/>
            <person name="Albert L."/>
            <person name="Andreopoulos W."/>
            <person name="Angelini C."/>
            <person name="Antonin V."/>
            <person name="Barry K.W."/>
            <person name="Bougher N.L."/>
            <person name="Buchanan P."/>
            <person name="Buyck B."/>
            <person name="Bense V."/>
            <person name="Catcheside P."/>
            <person name="Chovatia M."/>
            <person name="Cooper J."/>
            <person name="Damon W."/>
            <person name="Desjardin D."/>
            <person name="Finy P."/>
            <person name="Geml J."/>
            <person name="Haridas S."/>
            <person name="Hughes K."/>
            <person name="Justo A."/>
            <person name="Karasinski D."/>
            <person name="Kautmanova I."/>
            <person name="Kiss B."/>
            <person name="Kocsube S."/>
            <person name="Kotiranta H."/>
            <person name="LaButti K.M."/>
            <person name="Lechner B.E."/>
            <person name="Liimatainen K."/>
            <person name="Lipzen A."/>
            <person name="Lukacs Z."/>
            <person name="Mihaltcheva S."/>
            <person name="Morgado L.N."/>
            <person name="Niskanen T."/>
            <person name="Noordeloos M.E."/>
            <person name="Ohm R.A."/>
            <person name="Ortiz-Santana B."/>
            <person name="Ovrebo C."/>
            <person name="Racz N."/>
            <person name="Riley R."/>
            <person name="Savchenko A."/>
            <person name="Shiryaev A."/>
            <person name="Soop K."/>
            <person name="Spirin V."/>
            <person name="Szebenyi C."/>
            <person name="Tomsovsky M."/>
            <person name="Tulloss R.E."/>
            <person name="Uehling J."/>
            <person name="Grigoriev I.V."/>
            <person name="Vagvolgyi C."/>
            <person name="Papp T."/>
            <person name="Martin F.M."/>
            <person name="Miettinen O."/>
            <person name="Hibbett D.S."/>
            <person name="Nagy L.G."/>
        </authorList>
    </citation>
    <scope>NUCLEOTIDE SEQUENCE [LARGE SCALE GENOMIC DNA]</scope>
    <source>
        <strain evidence="14 15">CBS 121175</strain>
    </source>
</reference>
<evidence type="ECO:0000256" key="6">
    <source>
        <dbReference type="ARBA" id="ARBA00022692"/>
    </source>
</evidence>
<keyword evidence="6" id="KW-0812">Transmembrane</keyword>
<dbReference type="EMBL" id="ML210235">
    <property type="protein sequence ID" value="TFK22666.1"/>
    <property type="molecule type" value="Genomic_DNA"/>
</dbReference>
<dbReference type="GO" id="GO:0004497">
    <property type="term" value="F:monooxygenase activity"/>
    <property type="evidence" value="ECO:0007669"/>
    <property type="project" value="UniProtKB-KW"/>
</dbReference>
<comment type="cofactor">
    <cofactor evidence="1 13">
        <name>heme</name>
        <dbReference type="ChEBI" id="CHEBI:30413"/>
    </cofactor>
</comment>
<dbReference type="SUPFAM" id="SSF48264">
    <property type="entry name" value="Cytochrome P450"/>
    <property type="match status" value="1"/>
</dbReference>
<dbReference type="Gene3D" id="1.10.630.10">
    <property type="entry name" value="Cytochrome P450"/>
    <property type="match status" value="1"/>
</dbReference>
<evidence type="ECO:0000256" key="10">
    <source>
        <dbReference type="ARBA" id="ARBA00023004"/>
    </source>
</evidence>
<evidence type="ECO:0000256" key="11">
    <source>
        <dbReference type="ARBA" id="ARBA00023033"/>
    </source>
</evidence>
<comment type="subcellular location">
    <subcellularLocation>
        <location evidence="2">Membrane</location>
    </subcellularLocation>
</comment>
<keyword evidence="11" id="KW-0503">Monooxygenase</keyword>
<dbReference type="STRING" id="230819.A0A5C3KQM3"/>
<evidence type="ECO:0000256" key="13">
    <source>
        <dbReference type="PIRSR" id="PIRSR602403-1"/>
    </source>
</evidence>
<evidence type="ECO:0000256" key="4">
    <source>
        <dbReference type="ARBA" id="ARBA00010617"/>
    </source>
</evidence>
<evidence type="ECO:0000256" key="8">
    <source>
        <dbReference type="ARBA" id="ARBA00022989"/>
    </source>
</evidence>
<comment type="pathway">
    <text evidence="3">Secondary metabolite biosynthesis; terpenoid biosynthesis.</text>
</comment>
<dbReference type="PRINTS" id="PR00465">
    <property type="entry name" value="EP450IV"/>
</dbReference>